<dbReference type="EMBL" id="JABSTQ010010591">
    <property type="protein sequence ID" value="KAG0419673.1"/>
    <property type="molecule type" value="Genomic_DNA"/>
</dbReference>
<dbReference type="Proteomes" id="UP000805193">
    <property type="component" value="Unassembled WGS sequence"/>
</dbReference>
<keyword evidence="2" id="KW-1185">Reference proteome</keyword>
<sequence length="81" mass="8939">MSFTRERPRPAHLRRWLSSYSFLVLGLLPLVLEGDRDLELRRLQCCGKGCHDGTDGKEMRNAGGIENGNLVVLSALVTEGG</sequence>
<proteinExistence type="predicted"/>
<name>A0AC60PI59_IXOPE</name>
<evidence type="ECO:0000313" key="1">
    <source>
        <dbReference type="EMBL" id="KAG0419673.1"/>
    </source>
</evidence>
<protein>
    <submittedName>
        <fullName evidence="1">Uncharacterized protein</fullName>
    </submittedName>
</protein>
<organism evidence="1 2">
    <name type="scientific">Ixodes persulcatus</name>
    <name type="common">Taiga tick</name>
    <dbReference type="NCBI Taxonomy" id="34615"/>
    <lineage>
        <taxon>Eukaryota</taxon>
        <taxon>Metazoa</taxon>
        <taxon>Ecdysozoa</taxon>
        <taxon>Arthropoda</taxon>
        <taxon>Chelicerata</taxon>
        <taxon>Arachnida</taxon>
        <taxon>Acari</taxon>
        <taxon>Parasitiformes</taxon>
        <taxon>Ixodida</taxon>
        <taxon>Ixodoidea</taxon>
        <taxon>Ixodidae</taxon>
        <taxon>Ixodinae</taxon>
        <taxon>Ixodes</taxon>
    </lineage>
</organism>
<gene>
    <name evidence="1" type="ORF">HPB47_003946</name>
</gene>
<comment type="caution">
    <text evidence="1">The sequence shown here is derived from an EMBL/GenBank/DDBJ whole genome shotgun (WGS) entry which is preliminary data.</text>
</comment>
<evidence type="ECO:0000313" key="2">
    <source>
        <dbReference type="Proteomes" id="UP000805193"/>
    </source>
</evidence>
<reference evidence="1 2" key="1">
    <citation type="journal article" date="2020" name="Cell">
        <title>Large-Scale Comparative Analyses of Tick Genomes Elucidate Their Genetic Diversity and Vector Capacities.</title>
        <authorList>
            <consortium name="Tick Genome and Microbiome Consortium (TIGMIC)"/>
            <person name="Jia N."/>
            <person name="Wang J."/>
            <person name="Shi W."/>
            <person name="Du L."/>
            <person name="Sun Y."/>
            <person name="Zhan W."/>
            <person name="Jiang J.F."/>
            <person name="Wang Q."/>
            <person name="Zhang B."/>
            <person name="Ji P."/>
            <person name="Bell-Sakyi L."/>
            <person name="Cui X.M."/>
            <person name="Yuan T.T."/>
            <person name="Jiang B.G."/>
            <person name="Yang W.F."/>
            <person name="Lam T.T."/>
            <person name="Chang Q.C."/>
            <person name="Ding S.J."/>
            <person name="Wang X.J."/>
            <person name="Zhu J.G."/>
            <person name="Ruan X.D."/>
            <person name="Zhao L."/>
            <person name="Wei J.T."/>
            <person name="Ye R.Z."/>
            <person name="Que T.C."/>
            <person name="Du C.H."/>
            <person name="Zhou Y.H."/>
            <person name="Cheng J.X."/>
            <person name="Dai P.F."/>
            <person name="Guo W.B."/>
            <person name="Han X.H."/>
            <person name="Huang E.J."/>
            <person name="Li L.F."/>
            <person name="Wei W."/>
            <person name="Gao Y.C."/>
            <person name="Liu J.Z."/>
            <person name="Shao H.Z."/>
            <person name="Wang X."/>
            <person name="Wang C.C."/>
            <person name="Yang T.C."/>
            <person name="Huo Q.B."/>
            <person name="Li W."/>
            <person name="Chen H.Y."/>
            <person name="Chen S.E."/>
            <person name="Zhou L.G."/>
            <person name="Ni X.B."/>
            <person name="Tian J.H."/>
            <person name="Sheng Y."/>
            <person name="Liu T."/>
            <person name="Pan Y.S."/>
            <person name="Xia L.Y."/>
            <person name="Li J."/>
            <person name="Zhao F."/>
            <person name="Cao W.C."/>
        </authorList>
    </citation>
    <scope>NUCLEOTIDE SEQUENCE [LARGE SCALE GENOMIC DNA]</scope>
    <source>
        <strain evidence="1">Iper-2018</strain>
    </source>
</reference>
<accession>A0AC60PI59</accession>